<dbReference type="InterPro" id="IPR047150">
    <property type="entry name" value="SGT"/>
</dbReference>
<protein>
    <submittedName>
        <fullName evidence="3">Uncharacterized protein</fullName>
    </submittedName>
</protein>
<dbReference type="Gene3D" id="1.25.40.10">
    <property type="entry name" value="Tetratricopeptide repeat domain"/>
    <property type="match status" value="1"/>
</dbReference>
<dbReference type="EMBL" id="BKCJ010004368">
    <property type="protein sequence ID" value="GEU60628.1"/>
    <property type="molecule type" value="Genomic_DNA"/>
</dbReference>
<evidence type="ECO:0000256" key="2">
    <source>
        <dbReference type="ARBA" id="ARBA00022803"/>
    </source>
</evidence>
<dbReference type="GO" id="GO:0016020">
    <property type="term" value="C:membrane"/>
    <property type="evidence" value="ECO:0007669"/>
    <property type="project" value="TreeGrafter"/>
</dbReference>
<keyword evidence="2" id="KW-0802">TPR repeat</keyword>
<reference evidence="3" key="1">
    <citation type="journal article" date="2019" name="Sci. Rep.">
        <title>Draft genome of Tanacetum cinerariifolium, the natural source of mosquito coil.</title>
        <authorList>
            <person name="Yamashiro T."/>
            <person name="Shiraishi A."/>
            <person name="Satake H."/>
            <person name="Nakayama K."/>
        </authorList>
    </citation>
    <scope>NUCLEOTIDE SEQUENCE</scope>
</reference>
<accession>A0A6L2LG68</accession>
<dbReference type="Pfam" id="PF14223">
    <property type="entry name" value="Retrotran_gag_2"/>
    <property type="match status" value="1"/>
</dbReference>
<dbReference type="GO" id="GO:0060090">
    <property type="term" value="F:molecular adaptor activity"/>
    <property type="evidence" value="ECO:0007669"/>
    <property type="project" value="TreeGrafter"/>
</dbReference>
<dbReference type="InterPro" id="IPR011990">
    <property type="entry name" value="TPR-like_helical_dom_sf"/>
</dbReference>
<dbReference type="PANTHER" id="PTHR45831:SF2">
    <property type="entry name" value="LD24721P"/>
    <property type="match status" value="1"/>
</dbReference>
<dbReference type="SUPFAM" id="SSF48452">
    <property type="entry name" value="TPR-like"/>
    <property type="match status" value="1"/>
</dbReference>
<keyword evidence="1" id="KW-0677">Repeat</keyword>
<name>A0A6L2LG68_TANCI</name>
<evidence type="ECO:0000313" key="3">
    <source>
        <dbReference type="EMBL" id="GEU60628.1"/>
    </source>
</evidence>
<dbReference type="PANTHER" id="PTHR45831">
    <property type="entry name" value="LD24721P"/>
    <property type="match status" value="1"/>
</dbReference>
<comment type="caution">
    <text evidence="3">The sequence shown here is derived from an EMBL/GenBank/DDBJ whole genome shotgun (WGS) entry which is preliminary data.</text>
</comment>
<dbReference type="GO" id="GO:0006620">
    <property type="term" value="P:post-translational protein targeting to endoplasmic reticulum membrane"/>
    <property type="evidence" value="ECO:0007669"/>
    <property type="project" value="TreeGrafter"/>
</dbReference>
<dbReference type="GO" id="GO:0072380">
    <property type="term" value="C:TRC complex"/>
    <property type="evidence" value="ECO:0007669"/>
    <property type="project" value="TreeGrafter"/>
</dbReference>
<sequence length="544" mass="62887">MDPAKVEAITKWPRPTSVTERMRIEQYIQMMDYTLWDIIKNGNSIPKTQTINDVETVIPLTTANEKLQRRNEVKARKKRFGGIDATKKTQRNLFKQQYENFYGSSFESLNQTFDKLQKLVSQLVLLGEVISQEDITQKFLRSLPSEWGSQPNNTKLVNEDLEQIHLDDLEEMDLKWKMAILIMREKRFLKNTGRKLNLTGNDSVAFEKSKVECYNCHKRGHFAREWFTNQANYAIEIRRIMLLEQASYVIIRRIRGALQLGCRPNSSGFSMAFDKGIESTNSAQDQSSWDLIKVTGVSEDELCGQFLSALEKVQYFGTTTNGDDEQALQRSKNLFHSAFAAVESKLYPKAIELYTVAIALCVIMLYITATEPYTYSGQDAEAIIDCQKAIAIDLKYIKAYCRLGCIYFAQGKYIKSLEKGYGIGENKPWKATHLDPTNQSAAEYKVCQQREKRGQLCSLIDSDTVQEKQKSTEHDEARIDLRFKKMKMKMSKSQMISNANRPKIDRDMHYFLDTYDYQRPFRIVYDNAFLDLYILPKRDNLSGI</sequence>
<dbReference type="AlphaFoldDB" id="A0A6L2LG68"/>
<proteinExistence type="predicted"/>
<organism evidence="3">
    <name type="scientific">Tanacetum cinerariifolium</name>
    <name type="common">Dalmatian daisy</name>
    <name type="synonym">Chrysanthemum cinerariifolium</name>
    <dbReference type="NCBI Taxonomy" id="118510"/>
    <lineage>
        <taxon>Eukaryota</taxon>
        <taxon>Viridiplantae</taxon>
        <taxon>Streptophyta</taxon>
        <taxon>Embryophyta</taxon>
        <taxon>Tracheophyta</taxon>
        <taxon>Spermatophyta</taxon>
        <taxon>Magnoliopsida</taxon>
        <taxon>eudicotyledons</taxon>
        <taxon>Gunneridae</taxon>
        <taxon>Pentapetalae</taxon>
        <taxon>asterids</taxon>
        <taxon>campanulids</taxon>
        <taxon>Asterales</taxon>
        <taxon>Asteraceae</taxon>
        <taxon>Asteroideae</taxon>
        <taxon>Anthemideae</taxon>
        <taxon>Anthemidinae</taxon>
        <taxon>Tanacetum</taxon>
    </lineage>
</organism>
<gene>
    <name evidence="3" type="ORF">Tci_032606</name>
</gene>
<evidence type="ECO:0000256" key="1">
    <source>
        <dbReference type="ARBA" id="ARBA00022737"/>
    </source>
</evidence>